<dbReference type="PANTHER" id="PTHR43742">
    <property type="entry name" value="TRIMETHYLAMINE-N-OXIDE REDUCTASE"/>
    <property type="match status" value="1"/>
</dbReference>
<evidence type="ECO:0000256" key="2">
    <source>
        <dbReference type="ARBA" id="ARBA00010312"/>
    </source>
</evidence>
<dbReference type="Gene3D" id="3.40.228.10">
    <property type="entry name" value="Dimethylsulfoxide Reductase, domain 2"/>
    <property type="match status" value="1"/>
</dbReference>
<dbReference type="SUPFAM" id="SSF50692">
    <property type="entry name" value="ADC-like"/>
    <property type="match status" value="1"/>
</dbReference>
<keyword evidence="3" id="KW-0500">Molybdenum</keyword>
<feature type="domain" description="Molybdopterin oxidoreductase" evidence="7">
    <location>
        <begin position="110"/>
        <end position="606"/>
    </location>
</feature>
<evidence type="ECO:0000313" key="10">
    <source>
        <dbReference type="Proteomes" id="UP000622448"/>
    </source>
</evidence>
<proteinExistence type="inferred from homology"/>
<evidence type="ECO:0000313" key="9">
    <source>
        <dbReference type="EMBL" id="MBC5584598.1"/>
    </source>
</evidence>
<keyword evidence="5" id="KW-0732">Signal</keyword>
<keyword evidence="4" id="KW-0479">Metal-binding</keyword>
<evidence type="ECO:0000256" key="4">
    <source>
        <dbReference type="ARBA" id="ARBA00022723"/>
    </source>
</evidence>
<dbReference type="InterPro" id="IPR050612">
    <property type="entry name" value="Prok_Mopterin_Oxidored"/>
</dbReference>
<dbReference type="Gene3D" id="3.40.50.12440">
    <property type="match status" value="2"/>
</dbReference>
<gene>
    <name evidence="9" type="ORF">H8S61_10395</name>
</gene>
<evidence type="ECO:0000259" key="8">
    <source>
        <dbReference type="Pfam" id="PF01568"/>
    </source>
</evidence>
<dbReference type="InterPro" id="IPR006655">
    <property type="entry name" value="Mopterin_OxRdtase_prok_CS"/>
</dbReference>
<keyword evidence="6" id="KW-0560">Oxidoreductase</keyword>
<comment type="caution">
    <text evidence="9">The sequence shown here is derived from an EMBL/GenBank/DDBJ whole genome shotgun (WGS) entry which is preliminary data.</text>
</comment>
<dbReference type="InterPro" id="IPR006311">
    <property type="entry name" value="TAT_signal"/>
</dbReference>
<protein>
    <submittedName>
        <fullName evidence="9">Molybdopterin-dependent oxidoreductase</fullName>
    </submittedName>
</protein>
<evidence type="ECO:0000256" key="1">
    <source>
        <dbReference type="ARBA" id="ARBA00001942"/>
    </source>
</evidence>
<accession>A0ABR7BSK9</accession>
<dbReference type="PANTHER" id="PTHR43742:SF10">
    <property type="entry name" value="TRIMETHYLAMINE-N-OXIDE REDUCTASE 2"/>
    <property type="match status" value="1"/>
</dbReference>
<dbReference type="PROSITE" id="PS51318">
    <property type="entry name" value="TAT"/>
    <property type="match status" value="1"/>
</dbReference>
<dbReference type="PROSITE" id="PS00932">
    <property type="entry name" value="MOLYBDOPTERIN_PROK_3"/>
    <property type="match status" value="1"/>
</dbReference>
<evidence type="ECO:0000256" key="6">
    <source>
        <dbReference type="ARBA" id="ARBA00023002"/>
    </source>
</evidence>
<dbReference type="Gene3D" id="2.40.40.20">
    <property type="match status" value="1"/>
</dbReference>
<dbReference type="InterPro" id="IPR006656">
    <property type="entry name" value="Mopterin_OxRdtase"/>
</dbReference>
<evidence type="ECO:0000259" key="7">
    <source>
        <dbReference type="Pfam" id="PF00384"/>
    </source>
</evidence>
<dbReference type="RefSeq" id="WP_186938937.1">
    <property type="nucleotide sequence ID" value="NZ_JACOOA010000004.1"/>
</dbReference>
<dbReference type="InterPro" id="IPR006657">
    <property type="entry name" value="MoPterin_dinucl-bd_dom"/>
</dbReference>
<organism evidence="9 10">
    <name type="scientific">Eggerthella hominis</name>
    <dbReference type="NCBI Taxonomy" id="2763043"/>
    <lineage>
        <taxon>Bacteria</taxon>
        <taxon>Bacillati</taxon>
        <taxon>Actinomycetota</taxon>
        <taxon>Coriobacteriia</taxon>
        <taxon>Eggerthellales</taxon>
        <taxon>Eggerthellaceae</taxon>
        <taxon>Eggerthella</taxon>
    </lineage>
</organism>
<dbReference type="EMBL" id="JACOOA010000004">
    <property type="protein sequence ID" value="MBC5584598.1"/>
    <property type="molecule type" value="Genomic_DNA"/>
</dbReference>
<sequence length="827" mass="90959">MDGNKASSLTRRSFLKAGALTAGAAAVVGASGCTTIAEQSEEAVVQAAEEKTFTNWCRGNCGGPCSLTGIVREGKLVKTSPTVLPAEAKLKQTGCVRSHTGPQRIYAPNRVLYPMKQTGERGSDNWERISWDEACQTIAEKFNAATEEFGPNSVVVSFGFAGTGIVCGTNSEYYSTRNQPTTYGLASEMFMRRTGYAETLNSSDALGMWMAQTVCVQPSNSIEDMVNSKALFFFGTNPAESGTRAWPYICQAHEGGAKLVAIDPMLSKTAAASDVHVPVRPGTDAALILAMANYLIDNNLYDEDYLRNGSVAPFLVKEDGSYLRLSDLGMDPVDVTNAATGKTEATDTQVVYDEAAGTFGSYRTIQNPAYEGEFDAGGIKVQTVFNMVRDHIKPYTAEFAAEECGIPIDLVNEVSRIYAENRPSKILTFNGFAHMTNSHLNYFGISLLVALTGDSGVKGGGYGQLGMLLEGSTYMKTPAAVNYAAMSVENPQYNFAFTTEFLPQIMETGKWKGEDFPIKCFFNSHQNLLGSEMGPTYMKQAFEKIDFIVVADPYMTYTARYADIVLPISLSWEDEDLDLSGIAMQKAVEPLGECKSQFDMLKALAEALGYDDLYKKSQEEYLRDLLDTPENLEAGLGYDAWKEQGTIYGEYKYGEIVTPETNPTGRTIFYVEDIVPNCDYGQTFELDQRMPGYEHASESYKDNPLREKYPLHGIGHYHSSYVGQTFMGNIPWLDELRGEPFVHIHPNAAAERGIQTGDTVRIYNDHGYVVCKAILSTGVREDTIIAPHGYDHAQYIEGDPQDLVGLAIEPIACNNNYNDWLCQVEKM</sequence>
<dbReference type="Gene3D" id="3.40.50.740">
    <property type="match status" value="1"/>
</dbReference>
<feature type="domain" description="Molybdopterin dinucleotide-binding" evidence="8">
    <location>
        <begin position="718"/>
        <end position="819"/>
    </location>
</feature>
<comment type="similarity">
    <text evidence="2">Belongs to the prokaryotic molybdopterin-containing oxidoreductase family.</text>
</comment>
<dbReference type="Pfam" id="PF00384">
    <property type="entry name" value="Molybdopterin"/>
    <property type="match status" value="1"/>
</dbReference>
<keyword evidence="10" id="KW-1185">Reference proteome</keyword>
<dbReference type="InterPro" id="IPR009010">
    <property type="entry name" value="Asp_de-COase-like_dom_sf"/>
</dbReference>
<evidence type="ECO:0000256" key="5">
    <source>
        <dbReference type="ARBA" id="ARBA00022729"/>
    </source>
</evidence>
<evidence type="ECO:0000256" key="3">
    <source>
        <dbReference type="ARBA" id="ARBA00022505"/>
    </source>
</evidence>
<dbReference type="PROSITE" id="PS51257">
    <property type="entry name" value="PROKAR_LIPOPROTEIN"/>
    <property type="match status" value="1"/>
</dbReference>
<dbReference type="Pfam" id="PF01568">
    <property type="entry name" value="Molydop_binding"/>
    <property type="match status" value="1"/>
</dbReference>
<comment type="cofactor">
    <cofactor evidence="1">
        <name>Mo-bis(molybdopterin guanine dinucleotide)</name>
        <dbReference type="ChEBI" id="CHEBI:60539"/>
    </cofactor>
</comment>
<dbReference type="SUPFAM" id="SSF53706">
    <property type="entry name" value="Formate dehydrogenase/DMSO reductase, domains 1-3"/>
    <property type="match status" value="1"/>
</dbReference>
<reference evidence="9 10" key="1">
    <citation type="submission" date="2020-08" db="EMBL/GenBank/DDBJ databases">
        <title>Genome public.</title>
        <authorList>
            <person name="Liu C."/>
            <person name="Sun Q."/>
        </authorList>
    </citation>
    <scope>NUCLEOTIDE SEQUENCE [LARGE SCALE GENOMIC DNA]</scope>
    <source>
        <strain evidence="9 10">NSJ-70</strain>
    </source>
</reference>
<name>A0ABR7BSK9_9ACTN</name>
<dbReference type="Proteomes" id="UP000622448">
    <property type="component" value="Unassembled WGS sequence"/>
</dbReference>